<feature type="compositionally biased region" description="Basic and acidic residues" evidence="3">
    <location>
        <begin position="1"/>
        <end position="22"/>
    </location>
</feature>
<organism evidence="4 5">
    <name type="scientific">Colletotrichum plurivorum</name>
    <dbReference type="NCBI Taxonomy" id="2175906"/>
    <lineage>
        <taxon>Eukaryota</taxon>
        <taxon>Fungi</taxon>
        <taxon>Dikarya</taxon>
        <taxon>Ascomycota</taxon>
        <taxon>Pezizomycotina</taxon>
        <taxon>Sordariomycetes</taxon>
        <taxon>Hypocreomycetidae</taxon>
        <taxon>Glomerellales</taxon>
        <taxon>Glomerellaceae</taxon>
        <taxon>Colletotrichum</taxon>
        <taxon>Colletotrichum orchidearum species complex</taxon>
    </lineage>
</organism>
<evidence type="ECO:0000313" key="5">
    <source>
        <dbReference type="Proteomes" id="UP000654918"/>
    </source>
</evidence>
<feature type="compositionally biased region" description="Low complexity" evidence="3">
    <location>
        <begin position="105"/>
        <end position="117"/>
    </location>
</feature>
<accession>A0A8H6KLP4</accession>
<sequence>MASNPVHKDMAVRSRKRARDDVDPSSYSPSRISPPASSGLSATYSTSPSYFPSFADYGTNGSSLTSFVLTPPPLDLLSSIAPSPPAQRRRLSNPRPRKGPSPAQTPSSTSVSLLPPSQYEVWQGPPPAQYDQYDHVFPLRLPPRQAESDLPNPFEDHVDTRQLKGGRFSVSVQTGVNGYVKFQSRRSIIIEPRDGDHAFAQRSAPSWVSLYSLPEVWYANLGNVDRRFFQFYIAAWCAGRTVLKRTNCWLQDIAQMAHKDDCVKHAIFALAGTYMVDFFPDKKLQKAAQEHYKRAVVLLSLLLANARHDVPSDRDAEALVAAIALLNMADAVAQEHWREKSLTPRWLDGARLACRVLDMTNPCRRYEDSGNIQPSDARVGNTIIASRPAILALTMTPLDAVDMTQKFQWLLQGSELNKSRIHGGCGMSPALLHQFFLITQMAAFQRSDPVDSEMVTEPLAFRTRDELKQLCQWYEHENEHDPDSVTRVSIDVRTIRKLLDSDHLDAHGAINSKPGMTASAAEAWRLAAIIYLQCRVLRLPRTHPEVLQQASSLAARIRVMPTSGVFFTAQAPFFPVFLLGVVAVEEEHVKCALDWFTKVTAAGCRSSVPPAFDALKKIRRWMLTGVKDAPLPLEERLRNRYAWWEDVVDYAKKDIGTLCLV</sequence>
<dbReference type="InterPro" id="IPR021858">
    <property type="entry name" value="Fun_TF"/>
</dbReference>
<comment type="subcellular location">
    <subcellularLocation>
        <location evidence="1">Nucleus</location>
    </subcellularLocation>
</comment>
<reference evidence="4" key="1">
    <citation type="journal article" date="2020" name="Phytopathology">
        <title>Genome Sequence Resources of Colletotrichum truncatum, C. plurivorum, C. musicola, and C. sojae: Four Species Pathogenic to Soybean (Glycine max).</title>
        <authorList>
            <person name="Rogerio F."/>
            <person name="Boufleur T.R."/>
            <person name="Ciampi-Guillardi M."/>
            <person name="Sukno S.A."/>
            <person name="Thon M.R."/>
            <person name="Massola Junior N.S."/>
            <person name="Baroncelli R."/>
        </authorList>
    </citation>
    <scope>NUCLEOTIDE SEQUENCE</scope>
    <source>
        <strain evidence="4">LFN00145</strain>
    </source>
</reference>
<feature type="compositionally biased region" description="Basic residues" evidence="3">
    <location>
        <begin position="87"/>
        <end position="98"/>
    </location>
</feature>
<feature type="region of interest" description="Disordered" evidence="3">
    <location>
        <begin position="1"/>
        <end position="44"/>
    </location>
</feature>
<feature type="compositionally biased region" description="Low complexity" evidence="3">
    <location>
        <begin position="24"/>
        <end position="38"/>
    </location>
</feature>
<proteinExistence type="predicted"/>
<feature type="region of interest" description="Disordered" evidence="3">
    <location>
        <begin position="78"/>
        <end position="125"/>
    </location>
</feature>
<dbReference type="GO" id="GO:0003700">
    <property type="term" value="F:DNA-binding transcription factor activity"/>
    <property type="evidence" value="ECO:0007669"/>
    <property type="project" value="TreeGrafter"/>
</dbReference>
<gene>
    <name evidence="4" type="ORF">CPLU01_05439</name>
</gene>
<evidence type="ECO:0000256" key="1">
    <source>
        <dbReference type="ARBA" id="ARBA00004123"/>
    </source>
</evidence>
<dbReference type="AlphaFoldDB" id="A0A8H6KLP4"/>
<evidence type="ECO:0000256" key="3">
    <source>
        <dbReference type="SAM" id="MobiDB-lite"/>
    </source>
</evidence>
<comment type="caution">
    <text evidence="4">The sequence shown here is derived from an EMBL/GenBank/DDBJ whole genome shotgun (WGS) entry which is preliminary data.</text>
</comment>
<name>A0A8H6KLP4_9PEZI</name>
<dbReference type="PANTHER" id="PTHR37534">
    <property type="entry name" value="TRANSCRIPTIONAL ACTIVATOR PROTEIN UGA3"/>
    <property type="match status" value="1"/>
</dbReference>
<dbReference type="GO" id="GO:0005634">
    <property type="term" value="C:nucleus"/>
    <property type="evidence" value="ECO:0007669"/>
    <property type="project" value="UniProtKB-SubCell"/>
</dbReference>
<keyword evidence="2" id="KW-0539">Nucleus</keyword>
<dbReference type="GO" id="GO:0000976">
    <property type="term" value="F:transcription cis-regulatory region binding"/>
    <property type="evidence" value="ECO:0007669"/>
    <property type="project" value="TreeGrafter"/>
</dbReference>
<dbReference type="GO" id="GO:0045944">
    <property type="term" value="P:positive regulation of transcription by RNA polymerase II"/>
    <property type="evidence" value="ECO:0007669"/>
    <property type="project" value="TreeGrafter"/>
</dbReference>
<dbReference type="EMBL" id="WIGO01000057">
    <property type="protein sequence ID" value="KAF6833563.1"/>
    <property type="molecule type" value="Genomic_DNA"/>
</dbReference>
<evidence type="ECO:0000313" key="4">
    <source>
        <dbReference type="EMBL" id="KAF6833563.1"/>
    </source>
</evidence>
<keyword evidence="5" id="KW-1185">Reference proteome</keyword>
<dbReference type="Proteomes" id="UP000654918">
    <property type="component" value="Unassembled WGS sequence"/>
</dbReference>
<dbReference type="Pfam" id="PF11951">
    <property type="entry name" value="Fungal_trans_2"/>
    <property type="match status" value="1"/>
</dbReference>
<evidence type="ECO:0000256" key="2">
    <source>
        <dbReference type="ARBA" id="ARBA00023242"/>
    </source>
</evidence>
<dbReference type="PANTHER" id="PTHR37534:SF7">
    <property type="entry name" value="TRANSCRIPTIONAL ACTIVATOR PROTEIN UGA3"/>
    <property type="match status" value="1"/>
</dbReference>
<protein>
    <submittedName>
        <fullName evidence="4">Uncharacterized protein</fullName>
    </submittedName>
</protein>